<reference evidence="2" key="1">
    <citation type="journal article" date="2023" name="GigaByte">
        <title>Genome assembly of the bearded iris, Iris pallida Lam.</title>
        <authorList>
            <person name="Bruccoleri R.E."/>
            <person name="Oakeley E.J."/>
            <person name="Faust A.M.E."/>
            <person name="Altorfer M."/>
            <person name="Dessus-Babus S."/>
            <person name="Burckhardt D."/>
            <person name="Oertli M."/>
            <person name="Naumann U."/>
            <person name="Petersen F."/>
            <person name="Wong J."/>
        </authorList>
    </citation>
    <scope>NUCLEOTIDE SEQUENCE</scope>
    <source>
        <strain evidence="2">GSM-AAB239-AS_SAM_17_03QT</strain>
    </source>
</reference>
<dbReference type="Proteomes" id="UP001140949">
    <property type="component" value="Unassembled WGS sequence"/>
</dbReference>
<protein>
    <submittedName>
        <fullName evidence="2">Protein NLP1-like</fullName>
    </submittedName>
</protein>
<feature type="region of interest" description="Disordered" evidence="1">
    <location>
        <begin position="76"/>
        <end position="100"/>
    </location>
</feature>
<proteinExistence type="predicted"/>
<reference evidence="2" key="2">
    <citation type="submission" date="2023-04" db="EMBL/GenBank/DDBJ databases">
        <authorList>
            <person name="Bruccoleri R.E."/>
            <person name="Oakeley E.J."/>
            <person name="Faust A.-M."/>
            <person name="Dessus-Babus S."/>
            <person name="Altorfer M."/>
            <person name="Burckhardt D."/>
            <person name="Oertli M."/>
            <person name="Naumann U."/>
            <person name="Petersen F."/>
            <person name="Wong J."/>
        </authorList>
    </citation>
    <scope>NUCLEOTIDE SEQUENCE</scope>
    <source>
        <strain evidence="2">GSM-AAB239-AS_SAM_17_03QT</strain>
        <tissue evidence="2">Leaf</tissue>
    </source>
</reference>
<evidence type="ECO:0000313" key="3">
    <source>
        <dbReference type="Proteomes" id="UP001140949"/>
    </source>
</evidence>
<accession>A0AAX6GM02</accession>
<gene>
    <name evidence="2" type="ORF">M6B38_356640</name>
</gene>
<evidence type="ECO:0000313" key="2">
    <source>
        <dbReference type="EMBL" id="KAJ6829684.1"/>
    </source>
</evidence>
<evidence type="ECO:0000256" key="1">
    <source>
        <dbReference type="SAM" id="MobiDB-lite"/>
    </source>
</evidence>
<name>A0AAX6GM02_IRIPA</name>
<organism evidence="2 3">
    <name type="scientific">Iris pallida</name>
    <name type="common">Sweet iris</name>
    <dbReference type="NCBI Taxonomy" id="29817"/>
    <lineage>
        <taxon>Eukaryota</taxon>
        <taxon>Viridiplantae</taxon>
        <taxon>Streptophyta</taxon>
        <taxon>Embryophyta</taxon>
        <taxon>Tracheophyta</taxon>
        <taxon>Spermatophyta</taxon>
        <taxon>Magnoliopsida</taxon>
        <taxon>Liliopsida</taxon>
        <taxon>Asparagales</taxon>
        <taxon>Iridaceae</taxon>
        <taxon>Iridoideae</taxon>
        <taxon>Irideae</taxon>
        <taxon>Iris</taxon>
    </lineage>
</organism>
<dbReference type="EMBL" id="JANAVB010018199">
    <property type="protein sequence ID" value="KAJ6829684.1"/>
    <property type="molecule type" value="Genomic_DNA"/>
</dbReference>
<comment type="caution">
    <text evidence="2">The sequence shown here is derived from an EMBL/GenBank/DDBJ whole genome shotgun (WGS) entry which is preliminary data.</text>
</comment>
<dbReference type="AlphaFoldDB" id="A0AAX6GM02"/>
<keyword evidence="3" id="KW-1185">Reference proteome</keyword>
<sequence>MVGQRIFRLDERSYVRRETRLVRRECSTDQTLAFEQVSSEHASWKPSTEASFTKQAASTVETQSLSFSSEWRLPRLPCGRTGSKSEPAADRGSGKQLSRH</sequence>